<keyword evidence="5" id="KW-1185">Reference proteome</keyword>
<dbReference type="AlphaFoldDB" id="A0AAV5AXZ4"/>
<dbReference type="EMBL" id="BQKA01000011">
    <property type="protein sequence ID" value="GJM49612.1"/>
    <property type="molecule type" value="Genomic_DNA"/>
</dbReference>
<name>A0AAV5AXZ4_9FLAO</name>
<organism evidence="2 4">
    <name type="scientific">Capnocytophaga catalasegens</name>
    <dbReference type="NCBI Taxonomy" id="1004260"/>
    <lineage>
        <taxon>Bacteria</taxon>
        <taxon>Pseudomonadati</taxon>
        <taxon>Bacteroidota</taxon>
        <taxon>Flavobacteriia</taxon>
        <taxon>Flavobacteriales</taxon>
        <taxon>Flavobacteriaceae</taxon>
        <taxon>Capnocytophaga</taxon>
    </lineage>
</organism>
<sequence length="150" mass="17246">MFWLSCNNVPKKLSVTEKEYYKALGDRIATETQKILLTNVLAKIKEEGATLAVDFCNEKALSLTNSLSENTFQIHRISLKNRNENNALSGEIDQKAWEEVLKLMSETTPQKHLVMQEENKVYYYKAIPLAMPTCLACHGNKRILNPMYYK</sequence>
<accession>A0AAV5AXZ4</accession>
<evidence type="ECO:0000313" key="4">
    <source>
        <dbReference type="Proteomes" id="UP001207736"/>
    </source>
</evidence>
<protein>
    <recommendedName>
        <fullName evidence="1">Tll0287-like domain-containing protein</fullName>
    </recommendedName>
</protein>
<proteinExistence type="predicted"/>
<evidence type="ECO:0000259" key="1">
    <source>
        <dbReference type="Pfam" id="PF11845"/>
    </source>
</evidence>
<dbReference type="RefSeq" id="WP_264845226.1">
    <property type="nucleotide sequence ID" value="NZ_BPMA01000006.1"/>
</dbReference>
<dbReference type="EMBL" id="BQKB01000022">
    <property type="protein sequence ID" value="GJM52905.1"/>
    <property type="molecule type" value="Genomic_DNA"/>
</dbReference>
<evidence type="ECO:0000313" key="2">
    <source>
        <dbReference type="EMBL" id="GJM49612.1"/>
    </source>
</evidence>
<comment type="caution">
    <text evidence="2">The sequence shown here is derived from an EMBL/GenBank/DDBJ whole genome shotgun (WGS) entry which is preliminary data.</text>
</comment>
<evidence type="ECO:0000313" key="5">
    <source>
        <dbReference type="Proteomes" id="UP001208692"/>
    </source>
</evidence>
<dbReference type="InterPro" id="IPR021796">
    <property type="entry name" value="Tll0287-like_dom"/>
</dbReference>
<reference evidence="2 5" key="1">
    <citation type="submission" date="2021-11" db="EMBL/GenBank/DDBJ databases">
        <title>Draft genome sequence of Capnocytophaga sp. strain KC07075 isolated from cat oral cavity.</title>
        <authorList>
            <person name="Suzuki M."/>
            <person name="Imaoka K."/>
            <person name="Kimura M."/>
            <person name="Morikawa S."/>
            <person name="Maeda K."/>
        </authorList>
    </citation>
    <scope>NUCLEOTIDE SEQUENCE</scope>
    <source>
        <strain evidence="2">KC07075</strain>
        <strain evidence="3 5">KC07079</strain>
    </source>
</reference>
<dbReference type="Pfam" id="PF11845">
    <property type="entry name" value="Tll0287-like"/>
    <property type="match status" value="1"/>
</dbReference>
<evidence type="ECO:0000313" key="3">
    <source>
        <dbReference type="EMBL" id="GJM52905.1"/>
    </source>
</evidence>
<dbReference type="Proteomes" id="UP001207736">
    <property type="component" value="Unassembled WGS sequence"/>
</dbReference>
<gene>
    <name evidence="2" type="ORF">RCZ15_05870</name>
    <name evidence="3" type="ORF">RCZ16_12220</name>
</gene>
<feature type="domain" description="Tll0287-like" evidence="1">
    <location>
        <begin position="44"/>
        <end position="141"/>
    </location>
</feature>
<dbReference type="Proteomes" id="UP001208692">
    <property type="component" value="Unassembled WGS sequence"/>
</dbReference>